<dbReference type="OMA" id="KPKWATI"/>
<keyword evidence="1" id="KW-0812">Transmembrane</keyword>
<comment type="caution">
    <text evidence="3">The sequence shown here is derived from an EMBL/GenBank/DDBJ whole genome shotgun (WGS) entry which is preliminary data.</text>
</comment>
<keyword evidence="1" id="KW-1133">Transmembrane helix</keyword>
<dbReference type="InterPro" id="IPR051213">
    <property type="entry name" value="START_lipid_transfer"/>
</dbReference>
<dbReference type="STRING" id="29655.A0A0K9Q5D9"/>
<sequence length="394" mass="44958">MEAFRQILEKLGFVGVLTELMMFCCTLWVAVILGIVVGWAWKPKWVEKGFATLGKPLSVPSRERVLGSQTVEESKSIRETTVEESGVTSDDLEHLNRLVKETDGGSTWIPVMDRSQPTFSYQAWRRDSETGGPSQYRSKTVFEDATPEIVRDFFWDDEFRVESKWDDMLLYHKILEKWPSTGAIVVHWIRKFPLFCSDREYTIGRRIWDANGSYYCVTKGVNYAAIPRRSKPKRVDLYYSSWYIRPVESRRDGRITACEVTLFHHEDMGIPWEIAKLGVRHGMWNMVKKIEPGLRSYQMSKKQVGKEESSRYALIAATNSKINAGCLTNREASTSSSESSTAIRKLQRKSNPSIPRFLVIGGAVVLACCTLDRGLLTKAVVFSTAGRLANVRRR</sequence>
<evidence type="ECO:0000256" key="1">
    <source>
        <dbReference type="SAM" id="Phobius"/>
    </source>
</evidence>
<dbReference type="PANTHER" id="PTHR19308:SF39">
    <property type="entry name" value="PHOSPHATIDYLCHOLINE TRANSFER PROTEIN"/>
    <property type="match status" value="1"/>
</dbReference>
<keyword evidence="4" id="KW-1185">Reference proteome</keyword>
<dbReference type="PROSITE" id="PS50848">
    <property type="entry name" value="START"/>
    <property type="match status" value="1"/>
</dbReference>
<accession>A0A0K9Q5D9</accession>
<protein>
    <submittedName>
        <fullName evidence="3">Polyketide cyclase/dehydrase and lipid transport-like protein</fullName>
    </submittedName>
</protein>
<dbReference type="Gene3D" id="3.30.530.20">
    <property type="match status" value="1"/>
</dbReference>
<dbReference type="CDD" id="cd08870">
    <property type="entry name" value="START_STARD2_7-like"/>
    <property type="match status" value="1"/>
</dbReference>
<evidence type="ECO:0000313" key="3">
    <source>
        <dbReference type="EMBL" id="KMZ75727.1"/>
    </source>
</evidence>
<feature type="transmembrane region" description="Helical" evidence="1">
    <location>
        <begin position="20"/>
        <end position="41"/>
    </location>
</feature>
<dbReference type="OrthoDB" id="1295045at2759"/>
<feature type="domain" description="START" evidence="2">
    <location>
        <begin position="108"/>
        <end position="299"/>
    </location>
</feature>
<keyword evidence="1" id="KW-0472">Membrane</keyword>
<dbReference type="InterPro" id="IPR023393">
    <property type="entry name" value="START-like_dom_sf"/>
</dbReference>
<evidence type="ECO:0000313" key="4">
    <source>
        <dbReference type="Proteomes" id="UP000036987"/>
    </source>
</evidence>
<reference evidence="4" key="1">
    <citation type="journal article" date="2016" name="Nature">
        <title>The genome of the seagrass Zostera marina reveals angiosperm adaptation to the sea.</title>
        <authorList>
            <person name="Olsen J.L."/>
            <person name="Rouze P."/>
            <person name="Verhelst B."/>
            <person name="Lin Y.-C."/>
            <person name="Bayer T."/>
            <person name="Collen J."/>
            <person name="Dattolo E."/>
            <person name="De Paoli E."/>
            <person name="Dittami S."/>
            <person name="Maumus F."/>
            <person name="Michel G."/>
            <person name="Kersting A."/>
            <person name="Lauritano C."/>
            <person name="Lohaus R."/>
            <person name="Toepel M."/>
            <person name="Tonon T."/>
            <person name="Vanneste K."/>
            <person name="Amirebrahimi M."/>
            <person name="Brakel J."/>
            <person name="Bostroem C."/>
            <person name="Chovatia M."/>
            <person name="Grimwood J."/>
            <person name="Jenkins J.W."/>
            <person name="Jueterbock A."/>
            <person name="Mraz A."/>
            <person name="Stam W.T."/>
            <person name="Tice H."/>
            <person name="Bornberg-Bauer E."/>
            <person name="Green P.J."/>
            <person name="Pearson G.A."/>
            <person name="Procaccini G."/>
            <person name="Duarte C.M."/>
            <person name="Schmutz J."/>
            <person name="Reusch T.B.H."/>
            <person name="Van de Peer Y."/>
        </authorList>
    </citation>
    <scope>NUCLEOTIDE SEQUENCE [LARGE SCALE GENOMIC DNA]</scope>
    <source>
        <strain evidence="4">cv. Finnish</strain>
    </source>
</reference>
<organism evidence="3 4">
    <name type="scientific">Zostera marina</name>
    <name type="common">Eelgrass</name>
    <dbReference type="NCBI Taxonomy" id="29655"/>
    <lineage>
        <taxon>Eukaryota</taxon>
        <taxon>Viridiplantae</taxon>
        <taxon>Streptophyta</taxon>
        <taxon>Embryophyta</taxon>
        <taxon>Tracheophyta</taxon>
        <taxon>Spermatophyta</taxon>
        <taxon>Magnoliopsida</taxon>
        <taxon>Liliopsida</taxon>
        <taxon>Zosteraceae</taxon>
        <taxon>Zostera</taxon>
    </lineage>
</organism>
<dbReference type="EMBL" id="LFYR01000120">
    <property type="protein sequence ID" value="KMZ75727.1"/>
    <property type="molecule type" value="Genomic_DNA"/>
</dbReference>
<dbReference type="Proteomes" id="UP000036987">
    <property type="component" value="Unassembled WGS sequence"/>
</dbReference>
<name>A0A0K9Q5D9_ZOSMR</name>
<dbReference type="InterPro" id="IPR002913">
    <property type="entry name" value="START_lipid-bd_dom"/>
</dbReference>
<dbReference type="PANTHER" id="PTHR19308">
    <property type="entry name" value="PHOSPHATIDYLCHOLINE TRANSFER PROTEIN"/>
    <property type="match status" value="1"/>
</dbReference>
<gene>
    <name evidence="3" type="ORF">ZOSMA_110G00330</name>
</gene>
<dbReference type="SUPFAM" id="SSF55961">
    <property type="entry name" value="Bet v1-like"/>
    <property type="match status" value="1"/>
</dbReference>
<dbReference type="GO" id="GO:0008289">
    <property type="term" value="F:lipid binding"/>
    <property type="evidence" value="ECO:0007669"/>
    <property type="project" value="InterPro"/>
</dbReference>
<proteinExistence type="predicted"/>
<dbReference type="AlphaFoldDB" id="A0A0K9Q5D9"/>
<dbReference type="GO" id="GO:0005737">
    <property type="term" value="C:cytoplasm"/>
    <property type="evidence" value="ECO:0007669"/>
    <property type="project" value="UniProtKB-ARBA"/>
</dbReference>
<evidence type="ECO:0000259" key="2">
    <source>
        <dbReference type="PROSITE" id="PS50848"/>
    </source>
</evidence>